<protein>
    <submittedName>
        <fullName evidence="2">Uncharacterized protein</fullName>
    </submittedName>
</protein>
<gene>
    <name evidence="2" type="ORF">OVN521_LOCUS25468</name>
</gene>
<dbReference type="AlphaFoldDB" id="A0A820A427"/>
<feature type="region of interest" description="Disordered" evidence="1">
    <location>
        <begin position="62"/>
        <end position="88"/>
    </location>
</feature>
<feature type="compositionally biased region" description="Polar residues" evidence="1">
    <location>
        <begin position="7"/>
        <end position="24"/>
    </location>
</feature>
<name>A0A820A427_9BILA</name>
<sequence length="520" mass="59821">MSKETKASTSISYLTDKQSSSLDTTKVKSDTQIDNIVLQSNNSSIHTEPFADYTQQSLSLITSNNTPKPLQKNQEKKQKKRNTNDQYARQIRRSPFETKFNTIATPTEKEPIEPLILSTHSSKFAYDKSQSSNSDCPTIDQLTNEVSYDDINLEESYSYDDINLEESYSYADIKSQESSSNVVEKQRDNAEPLFNDNLDLINFTHKLKLSQKIDNIYETNATQLILNRLRADHNLDVPYTPTNRMSSKNYSTYTENLFNRFEKYLKHNYEHLWKKINQDILISTQPEQMEFDILGFSFEHSSKERTLIESPNLQAISAPSSYSYLKPFQANTVIIAEVTTSFLSFHNDDLSLCEKKKISSSLINIERKKSSFKLFQKLLQLERGLAFILLYYGIQLEYVLVVLFGRGEPLRSIIPQFLRLDGYVGARNVGAGNPGRLFFPQAIQLTHIQITLNEFCDCASSLDQASSQLCSFTIRIVYVYFIHLDFVSLFKTVDNENLLISYEESIVSLLQRFSNIEYLT</sequence>
<keyword evidence="3" id="KW-1185">Reference proteome</keyword>
<organism evidence="2 3">
    <name type="scientific">Rotaria magnacalcarata</name>
    <dbReference type="NCBI Taxonomy" id="392030"/>
    <lineage>
        <taxon>Eukaryota</taxon>
        <taxon>Metazoa</taxon>
        <taxon>Spiralia</taxon>
        <taxon>Gnathifera</taxon>
        <taxon>Rotifera</taxon>
        <taxon>Eurotatoria</taxon>
        <taxon>Bdelloidea</taxon>
        <taxon>Philodinida</taxon>
        <taxon>Philodinidae</taxon>
        <taxon>Rotaria</taxon>
    </lineage>
</organism>
<evidence type="ECO:0000256" key="1">
    <source>
        <dbReference type="SAM" id="MobiDB-lite"/>
    </source>
</evidence>
<proteinExistence type="predicted"/>
<feature type="region of interest" description="Disordered" evidence="1">
    <location>
        <begin position="1"/>
        <end position="32"/>
    </location>
</feature>
<reference evidence="2" key="1">
    <citation type="submission" date="2021-02" db="EMBL/GenBank/DDBJ databases">
        <authorList>
            <person name="Nowell W R."/>
        </authorList>
    </citation>
    <scope>NUCLEOTIDE SEQUENCE</scope>
</reference>
<accession>A0A820A427</accession>
<evidence type="ECO:0000313" key="3">
    <source>
        <dbReference type="Proteomes" id="UP000663866"/>
    </source>
</evidence>
<dbReference type="Proteomes" id="UP000663866">
    <property type="component" value="Unassembled WGS sequence"/>
</dbReference>
<evidence type="ECO:0000313" key="2">
    <source>
        <dbReference type="EMBL" id="CAF4184390.1"/>
    </source>
</evidence>
<dbReference type="EMBL" id="CAJOBG010006353">
    <property type="protein sequence ID" value="CAF4184390.1"/>
    <property type="molecule type" value="Genomic_DNA"/>
</dbReference>
<comment type="caution">
    <text evidence="2">The sequence shown here is derived from an EMBL/GenBank/DDBJ whole genome shotgun (WGS) entry which is preliminary data.</text>
</comment>